<gene>
    <name evidence="2" type="ORF">LCGC14_1992370</name>
</gene>
<dbReference type="AlphaFoldDB" id="A0A0F9FTR5"/>
<keyword evidence="1" id="KW-0472">Membrane</keyword>
<evidence type="ECO:0000313" key="2">
    <source>
        <dbReference type="EMBL" id="KKL81676.1"/>
    </source>
</evidence>
<sequence>MVSEGAKNILSVEWWTWLFPGLVIFFAVFAFNGKADTLRARVMREE</sequence>
<organism evidence="2">
    <name type="scientific">marine sediment metagenome</name>
    <dbReference type="NCBI Taxonomy" id="412755"/>
    <lineage>
        <taxon>unclassified sequences</taxon>
        <taxon>metagenomes</taxon>
        <taxon>ecological metagenomes</taxon>
    </lineage>
</organism>
<evidence type="ECO:0000256" key="1">
    <source>
        <dbReference type="SAM" id="Phobius"/>
    </source>
</evidence>
<comment type="caution">
    <text evidence="2">The sequence shown here is derived from an EMBL/GenBank/DDBJ whole genome shotgun (WGS) entry which is preliminary data.</text>
</comment>
<keyword evidence="1" id="KW-1133">Transmembrane helix</keyword>
<keyword evidence="1" id="KW-0812">Transmembrane</keyword>
<protein>
    <recommendedName>
        <fullName evidence="3">ABC transmembrane type-1 domain-containing protein</fullName>
    </recommendedName>
</protein>
<reference evidence="2" key="1">
    <citation type="journal article" date="2015" name="Nature">
        <title>Complex archaea that bridge the gap between prokaryotes and eukaryotes.</title>
        <authorList>
            <person name="Spang A."/>
            <person name="Saw J.H."/>
            <person name="Jorgensen S.L."/>
            <person name="Zaremba-Niedzwiedzka K."/>
            <person name="Martijn J."/>
            <person name="Lind A.E."/>
            <person name="van Eijk R."/>
            <person name="Schleper C."/>
            <person name="Guy L."/>
            <person name="Ettema T.J."/>
        </authorList>
    </citation>
    <scope>NUCLEOTIDE SEQUENCE</scope>
</reference>
<dbReference type="EMBL" id="LAZR01022495">
    <property type="protein sequence ID" value="KKL81676.1"/>
    <property type="molecule type" value="Genomic_DNA"/>
</dbReference>
<feature type="transmembrane region" description="Helical" evidence="1">
    <location>
        <begin position="14"/>
        <end position="33"/>
    </location>
</feature>
<evidence type="ECO:0008006" key="3">
    <source>
        <dbReference type="Google" id="ProtNLM"/>
    </source>
</evidence>
<proteinExistence type="predicted"/>
<accession>A0A0F9FTR5</accession>
<name>A0A0F9FTR5_9ZZZZ</name>